<keyword evidence="7" id="KW-1185">Reference proteome</keyword>
<accession>A0ABP9J8W0</accession>
<dbReference type="RefSeq" id="WP_345506687.1">
    <property type="nucleotide sequence ID" value="NZ_BAABIW010000009.1"/>
</dbReference>
<name>A0ABP9J8W0_9MICO</name>
<evidence type="ECO:0000256" key="1">
    <source>
        <dbReference type="ARBA" id="ARBA00004418"/>
    </source>
</evidence>
<comment type="caution">
    <text evidence="6">The sequence shown here is derived from an EMBL/GenBank/DDBJ whole genome shotgun (WGS) entry which is preliminary data.</text>
</comment>
<dbReference type="InterPro" id="IPR012480">
    <property type="entry name" value="Hepar_II_III_C"/>
</dbReference>
<keyword evidence="4" id="KW-0456">Lyase</keyword>
<gene>
    <name evidence="6" type="ORF">GCM10023258_13490</name>
</gene>
<keyword evidence="2" id="KW-0732">Signal</keyword>
<evidence type="ECO:0000256" key="2">
    <source>
        <dbReference type="ARBA" id="ARBA00022729"/>
    </source>
</evidence>
<evidence type="ECO:0000256" key="3">
    <source>
        <dbReference type="ARBA" id="ARBA00022764"/>
    </source>
</evidence>
<proteinExistence type="predicted"/>
<dbReference type="InterPro" id="IPR008929">
    <property type="entry name" value="Chondroitin_lyas"/>
</dbReference>
<dbReference type="Gene3D" id="2.70.98.70">
    <property type="match status" value="1"/>
</dbReference>
<protein>
    <recommendedName>
        <fullName evidence="5">Heparinase II/III-like C-terminal domain-containing protein</fullName>
    </recommendedName>
</protein>
<evidence type="ECO:0000256" key="4">
    <source>
        <dbReference type="ARBA" id="ARBA00023239"/>
    </source>
</evidence>
<evidence type="ECO:0000259" key="5">
    <source>
        <dbReference type="Pfam" id="PF07940"/>
    </source>
</evidence>
<organism evidence="6 7">
    <name type="scientific">Terrabacter aeriphilus</name>
    <dbReference type="NCBI Taxonomy" id="515662"/>
    <lineage>
        <taxon>Bacteria</taxon>
        <taxon>Bacillati</taxon>
        <taxon>Actinomycetota</taxon>
        <taxon>Actinomycetes</taxon>
        <taxon>Micrococcales</taxon>
        <taxon>Intrasporangiaceae</taxon>
        <taxon>Terrabacter</taxon>
    </lineage>
</organism>
<evidence type="ECO:0000313" key="6">
    <source>
        <dbReference type="EMBL" id="GAA5022835.1"/>
    </source>
</evidence>
<feature type="domain" description="Heparinase II/III-like C-terminal" evidence="5">
    <location>
        <begin position="316"/>
        <end position="534"/>
    </location>
</feature>
<dbReference type="PANTHER" id="PTHR39210">
    <property type="entry name" value="HEPARIN-SULFATE LYASE"/>
    <property type="match status" value="1"/>
</dbReference>
<comment type="subcellular location">
    <subcellularLocation>
        <location evidence="1">Periplasm</location>
    </subcellularLocation>
</comment>
<dbReference type="EMBL" id="BAABIW010000009">
    <property type="protein sequence ID" value="GAA5022835.1"/>
    <property type="molecule type" value="Genomic_DNA"/>
</dbReference>
<dbReference type="Proteomes" id="UP001500427">
    <property type="component" value="Unassembled WGS sequence"/>
</dbReference>
<keyword evidence="3" id="KW-0574">Periplasm</keyword>
<dbReference type="Gene3D" id="1.50.10.100">
    <property type="entry name" value="Chondroitin AC/alginate lyase"/>
    <property type="match status" value="1"/>
</dbReference>
<evidence type="ECO:0000313" key="7">
    <source>
        <dbReference type="Proteomes" id="UP001500427"/>
    </source>
</evidence>
<reference evidence="7" key="1">
    <citation type="journal article" date="2019" name="Int. J. Syst. Evol. Microbiol.">
        <title>The Global Catalogue of Microorganisms (GCM) 10K type strain sequencing project: providing services to taxonomists for standard genome sequencing and annotation.</title>
        <authorList>
            <consortium name="The Broad Institute Genomics Platform"/>
            <consortium name="The Broad Institute Genome Sequencing Center for Infectious Disease"/>
            <person name="Wu L."/>
            <person name="Ma J."/>
        </authorList>
    </citation>
    <scope>NUCLEOTIDE SEQUENCE [LARGE SCALE GENOMIC DNA]</scope>
    <source>
        <strain evidence="7">JCM 17687</strain>
    </source>
</reference>
<dbReference type="SUPFAM" id="SSF48230">
    <property type="entry name" value="Chondroitin AC/alginate lyase"/>
    <property type="match status" value="1"/>
</dbReference>
<sequence length="660" mass="72422">MSSRADASRALLARLAPEVAARLPAGSGAAGVARARRLLADDELDVAEHGVVTDMVAAWDDQEQRSRARLLHGFLFLADVRLFLETASPTDRAAMADKIIVLLKEWDRRFPLGGTANPMAYHDETTAQRVTQLLSILPQLSEIVPTETGWLRDLLDRTADLLASDDFHAGSNNHGMFQDIALLSYAALGTWRDLEDRERYFRTADERLMGYFRVSFTSEGVHVENAPNYHVLVARHLKEHRDLLAAVGSDHADELDALLQGATVYATHAVMPTGAFPLISDTQPTHLPTVARQVFRDAGFLYAATSGAQGSMPSSRVLVLPRSGYAIYRSAWGDPDATFVLFHAAYRSGYHKHSDDNSIWIRHGGRDLLREAGPNGYQYAHPLTQYAYSQYAHNTAIVAGRSTPRHDGRFDDVSMRADDVRGDGFRATGRNARLAGAVHERAVSVTEDPTGHPTIEVDDVITCDESKFIEILWNVGEGLDVRLGEGGFDLVAAGRRVMSLSFTSDVDLHLSVHAGQQTPRYLGWRFPKFGAGEPSPVVRMLMSGARAHVTSTIRFHDEAVGLPGAAAQPRTEARGSFLTVELNQEATGGVIDAVARVPGAQHYAFRLYRGKDVVGRLPYAARSAVRWDALPPGRYRVRVFARTTTDDAITAETSASLHVR</sequence>
<dbReference type="Pfam" id="PF07940">
    <property type="entry name" value="Hepar_II_III_C"/>
    <property type="match status" value="1"/>
</dbReference>
<dbReference type="PANTHER" id="PTHR39210:SF1">
    <property type="entry name" value="HEPARIN-SULFATE LYASE"/>
    <property type="match status" value="1"/>
</dbReference>